<dbReference type="AlphaFoldDB" id="A0A3L7KBD4"/>
<dbReference type="Pfam" id="PF08812">
    <property type="entry name" value="YtxC"/>
    <property type="match status" value="1"/>
</dbReference>
<evidence type="ECO:0000313" key="1">
    <source>
        <dbReference type="EMBL" id="RLQ97982.1"/>
    </source>
</evidence>
<comment type="caution">
    <text evidence="1">The sequence shown here is derived from an EMBL/GenBank/DDBJ whole genome shotgun (WGS) entry which is preliminary data.</text>
</comment>
<gene>
    <name evidence="1" type="ORF">D9X91_00905</name>
</gene>
<dbReference type="OrthoDB" id="2986513at2"/>
<reference evidence="1 2" key="1">
    <citation type="submission" date="2018-10" db="EMBL/GenBank/DDBJ databases">
        <title>Falsibacillus sp. genome draft.</title>
        <authorList>
            <person name="Shi S."/>
        </authorList>
    </citation>
    <scope>NUCLEOTIDE SEQUENCE [LARGE SCALE GENOMIC DNA]</scope>
    <source>
        <strain evidence="1 2">GY 10110</strain>
    </source>
</reference>
<accession>A0A3L7KBD4</accession>
<proteinExistence type="predicted"/>
<keyword evidence="2" id="KW-1185">Reference proteome</keyword>
<sequence length="286" mass="33972">MEIIFKQWQDVLKLQHCLAEHAKSSWYYETEFQNQKQFILTIDVDAIDEAHLKRIIKNFLLNQKRGDWIRTILHEQFFYQDDTLQNQIMDIVYEIFSGDRTELTSLLEEADEDAMIEEAAASLFERSGAISFDSFIKFRMKKYMMRLVQYVELAIDEFKMEQEYQTFVQMLRDFLQKKESKMDAIHLVLSGDDQPVFFNSRFEQLTRQQLLEMMDRRLLTNHPVYIDSFTIAPLLSMAPQCIYIYTDERNNGLVRTVQNIFEERVCILKRGTFEEEKNAANGSPAN</sequence>
<evidence type="ECO:0000313" key="2">
    <source>
        <dbReference type="Proteomes" id="UP000276770"/>
    </source>
</evidence>
<dbReference type="InterPro" id="IPR014199">
    <property type="entry name" value="Spore_YtxC"/>
</dbReference>
<dbReference type="EMBL" id="RCVZ01000001">
    <property type="protein sequence ID" value="RLQ97982.1"/>
    <property type="molecule type" value="Genomic_DNA"/>
</dbReference>
<dbReference type="RefSeq" id="WP_121678674.1">
    <property type="nucleotide sequence ID" value="NZ_RCVZ01000001.1"/>
</dbReference>
<dbReference type="Proteomes" id="UP000276770">
    <property type="component" value="Unassembled WGS sequence"/>
</dbReference>
<name>A0A3L7KBD4_9BACI</name>
<protein>
    <submittedName>
        <fullName evidence="1">Sporulation protein</fullName>
    </submittedName>
</protein>
<organism evidence="1 2">
    <name type="scientific">Falsibacillus albus</name>
    <dbReference type="NCBI Taxonomy" id="2478915"/>
    <lineage>
        <taxon>Bacteria</taxon>
        <taxon>Bacillati</taxon>
        <taxon>Bacillota</taxon>
        <taxon>Bacilli</taxon>
        <taxon>Bacillales</taxon>
        <taxon>Bacillaceae</taxon>
        <taxon>Falsibacillus</taxon>
    </lineage>
</organism>